<sequence length="63" mass="6999">MVRLIQAQPYLKTADPMPMLRPPDLVEVGDEGVVVELRPRNMLAVRFRRGAFLLAADQVAPVA</sequence>
<proteinExistence type="predicted"/>
<name>A0A0G2HLG4_9SYNE</name>
<reference evidence="1 2" key="1">
    <citation type="submission" date="2015-01" db="EMBL/GenBank/DDBJ databases">
        <title>Lifestyle Evolution in Cyanobacterial Symbionts of Sponges.</title>
        <authorList>
            <person name="Burgsdorf I."/>
            <person name="Slaby B.M."/>
            <person name="Handley K.M."/>
            <person name="Haber M."/>
            <person name="Blom J."/>
            <person name="Marshall C.W."/>
            <person name="Gilbert J.A."/>
            <person name="Hentschel U."/>
            <person name="Steindler L."/>
        </authorList>
    </citation>
    <scope>NUCLEOTIDE SEQUENCE [LARGE SCALE GENOMIC DNA]</scope>
    <source>
        <strain evidence="1">SP3</strain>
    </source>
</reference>
<dbReference type="AlphaFoldDB" id="A0A0G2HLG4"/>
<accession>A0A0G2HLG4</accession>
<dbReference type="PANTHER" id="PTHR36799">
    <property type="match status" value="1"/>
</dbReference>
<dbReference type="Pfam" id="PF11347">
    <property type="entry name" value="CRR42-like"/>
    <property type="match status" value="1"/>
</dbReference>
<dbReference type="InterPro" id="IPR021495">
    <property type="entry name" value="CRR42-like"/>
</dbReference>
<dbReference type="Proteomes" id="UP000035067">
    <property type="component" value="Unassembled WGS sequence"/>
</dbReference>
<evidence type="ECO:0000313" key="1">
    <source>
        <dbReference type="EMBL" id="KKZ12519.1"/>
    </source>
</evidence>
<evidence type="ECO:0008006" key="3">
    <source>
        <dbReference type="Google" id="ProtNLM"/>
    </source>
</evidence>
<gene>
    <name evidence="1" type="ORF">TE42_04425</name>
</gene>
<dbReference type="EMBL" id="JXQG01000019">
    <property type="protein sequence ID" value="KKZ12519.1"/>
    <property type="molecule type" value="Genomic_DNA"/>
</dbReference>
<comment type="caution">
    <text evidence="1">The sequence shown here is derived from an EMBL/GenBank/DDBJ whole genome shotgun (WGS) entry which is preliminary data.</text>
</comment>
<organism evidence="1 2">
    <name type="scientific">Candidatus Synechococcus spongiarum SP3</name>
    <dbReference type="NCBI Taxonomy" id="1604020"/>
    <lineage>
        <taxon>Bacteria</taxon>
        <taxon>Bacillati</taxon>
        <taxon>Cyanobacteriota</taxon>
        <taxon>Cyanophyceae</taxon>
        <taxon>Synechococcales</taxon>
        <taxon>Synechococcaceae</taxon>
        <taxon>Synechococcus</taxon>
    </lineage>
</organism>
<evidence type="ECO:0000313" key="2">
    <source>
        <dbReference type="Proteomes" id="UP000035067"/>
    </source>
</evidence>
<protein>
    <recommendedName>
        <fullName evidence="3">DUF3148 domain-containing protein</fullName>
    </recommendedName>
</protein>
<dbReference type="PANTHER" id="PTHR36799:SF2">
    <property type="entry name" value="PROTEIN CHLORORESPIRATORY REDUCTION 42, CHLOROPLASTIC"/>
    <property type="match status" value="1"/>
</dbReference>